<name>A0ABX2N1N1_9SPHN</name>
<dbReference type="SUPFAM" id="SSF51735">
    <property type="entry name" value="NAD(P)-binding Rossmann-fold domains"/>
    <property type="match status" value="1"/>
</dbReference>
<evidence type="ECO:0000313" key="1">
    <source>
        <dbReference type="EMBL" id="NVD27614.1"/>
    </source>
</evidence>
<dbReference type="EMBL" id="JABWMH010000002">
    <property type="protein sequence ID" value="NVD27614.1"/>
    <property type="molecule type" value="Genomic_DNA"/>
</dbReference>
<dbReference type="Proteomes" id="UP000652427">
    <property type="component" value="Unassembled WGS sequence"/>
</dbReference>
<sequence>MTGQTAVVIGASGGIGAAVADALEADSRYHKVVRFSRTGNSPVAVDLTSEASIEVAAKWLKAQNISPSLVFVATGLLHDGEKGPEKSLRQLDPDWLMENYQVNAIGPALVAKYFLPLMSRKEGGKFAALSARVGSISDNRLGGWYGYRASKAALNMMIRNLAIEWSRKNDRSIIVALHPGTVDTGLSVPFQGNVPPGKLFDPGRAARQLLAVLDALKPADSGKIFAWDGAEIQP</sequence>
<dbReference type="Gene3D" id="3.40.50.720">
    <property type="entry name" value="NAD(P)-binding Rossmann-like Domain"/>
    <property type="match status" value="1"/>
</dbReference>
<evidence type="ECO:0000313" key="2">
    <source>
        <dbReference type="Proteomes" id="UP000652427"/>
    </source>
</evidence>
<comment type="caution">
    <text evidence="1">The sequence shown here is derived from an EMBL/GenBank/DDBJ whole genome shotgun (WGS) entry which is preliminary data.</text>
</comment>
<keyword evidence="2" id="KW-1185">Reference proteome</keyword>
<dbReference type="RefSeq" id="WP_176279122.1">
    <property type="nucleotide sequence ID" value="NZ_JABWMH010000002.1"/>
</dbReference>
<protein>
    <submittedName>
        <fullName evidence="1">SDR family NAD(P)-dependent oxidoreductase</fullName>
    </submittedName>
</protein>
<dbReference type="InterPro" id="IPR036291">
    <property type="entry name" value="NAD(P)-bd_dom_sf"/>
</dbReference>
<dbReference type="PRINTS" id="PR00081">
    <property type="entry name" value="GDHRDH"/>
</dbReference>
<dbReference type="InterPro" id="IPR002347">
    <property type="entry name" value="SDR_fam"/>
</dbReference>
<dbReference type="InterPro" id="IPR051468">
    <property type="entry name" value="Fungal_SecMetab_SDRs"/>
</dbReference>
<dbReference type="Pfam" id="PF00106">
    <property type="entry name" value="adh_short"/>
    <property type="match status" value="1"/>
</dbReference>
<accession>A0ABX2N1N1</accession>
<proteinExistence type="predicted"/>
<gene>
    <name evidence="1" type="ORF">HUO14_06815</name>
</gene>
<dbReference type="PANTHER" id="PTHR43544">
    <property type="entry name" value="SHORT-CHAIN DEHYDROGENASE/REDUCTASE"/>
    <property type="match status" value="1"/>
</dbReference>
<organism evidence="1 2">
    <name type="scientific">Parasphingorhabdus flavimaris</name>
    <dbReference type="NCBI Taxonomy" id="266812"/>
    <lineage>
        <taxon>Bacteria</taxon>
        <taxon>Pseudomonadati</taxon>
        <taxon>Pseudomonadota</taxon>
        <taxon>Alphaproteobacteria</taxon>
        <taxon>Sphingomonadales</taxon>
        <taxon>Sphingomonadaceae</taxon>
        <taxon>Parasphingorhabdus</taxon>
    </lineage>
</organism>
<dbReference type="PANTHER" id="PTHR43544:SF12">
    <property type="entry name" value="NAD(P)-BINDING ROSSMANN-FOLD SUPERFAMILY PROTEIN"/>
    <property type="match status" value="1"/>
</dbReference>
<reference evidence="1 2" key="1">
    <citation type="submission" date="2020-06" db="EMBL/GenBank/DDBJ databases">
        <authorList>
            <person name="Kim S.-J."/>
            <person name="Park S.-J."/>
        </authorList>
    </citation>
    <scope>NUCLEOTIDE SEQUENCE [LARGE SCALE GENOMIC DNA]</scope>
    <source>
        <strain evidence="1 2">SW-151</strain>
    </source>
</reference>